<sequence>MAYFESKNSTGREHSIAKYVVLFLAGSLTLSANMIFFSKNDEIDFLSLMIIVGVIGCLIVSISRKVNPLAWKKLLDKKGYELSCSQMNQVTQTLKALDDSYFIFSNFTLELFQVDHLVISDKGFFVIARIPFQGDIQITNGRLLAGSKNLDRMASRVWQVSHMINKIVMKGYEDCDVMPVPVLVATDSVTICVREFNGIAVLPICALKDFIVGTTTNAMDKSFAESFAFYIKKRYM</sequence>
<keyword evidence="4" id="KW-1185">Reference proteome</keyword>
<feature type="domain" description="NERD" evidence="2">
    <location>
        <begin position="89"/>
        <end position="138"/>
    </location>
</feature>
<accession>A0ABT3NA64</accession>
<evidence type="ECO:0000256" key="1">
    <source>
        <dbReference type="SAM" id="Phobius"/>
    </source>
</evidence>
<evidence type="ECO:0000259" key="2">
    <source>
        <dbReference type="Pfam" id="PF08378"/>
    </source>
</evidence>
<dbReference type="Proteomes" id="UP001209681">
    <property type="component" value="Unassembled WGS sequence"/>
</dbReference>
<organism evidence="3 4">
    <name type="scientific">Desulfobotulus pelophilus</name>
    <dbReference type="NCBI Taxonomy" id="2823377"/>
    <lineage>
        <taxon>Bacteria</taxon>
        <taxon>Pseudomonadati</taxon>
        <taxon>Thermodesulfobacteriota</taxon>
        <taxon>Desulfobacteria</taxon>
        <taxon>Desulfobacterales</taxon>
        <taxon>Desulfobacteraceae</taxon>
        <taxon>Desulfobotulus</taxon>
    </lineage>
</organism>
<keyword evidence="1" id="KW-0812">Transmembrane</keyword>
<feature type="transmembrane region" description="Helical" evidence="1">
    <location>
        <begin position="16"/>
        <end position="37"/>
    </location>
</feature>
<gene>
    <name evidence="3" type="ORF">OOT00_10160</name>
</gene>
<keyword evidence="1" id="KW-0472">Membrane</keyword>
<evidence type="ECO:0000313" key="4">
    <source>
        <dbReference type="Proteomes" id="UP001209681"/>
    </source>
</evidence>
<dbReference type="InterPro" id="IPR011528">
    <property type="entry name" value="NERD"/>
</dbReference>
<comment type="caution">
    <text evidence="3">The sequence shown here is derived from an EMBL/GenBank/DDBJ whole genome shotgun (WGS) entry which is preliminary data.</text>
</comment>
<feature type="transmembrane region" description="Helical" evidence="1">
    <location>
        <begin position="43"/>
        <end position="63"/>
    </location>
</feature>
<dbReference type="Pfam" id="PF08378">
    <property type="entry name" value="NERD"/>
    <property type="match status" value="1"/>
</dbReference>
<protein>
    <submittedName>
        <fullName evidence="3">NERD domain-containing protein</fullName>
    </submittedName>
</protein>
<name>A0ABT3NA64_9BACT</name>
<evidence type="ECO:0000313" key="3">
    <source>
        <dbReference type="EMBL" id="MCW7754349.1"/>
    </source>
</evidence>
<dbReference type="EMBL" id="JAPFPW010000011">
    <property type="protein sequence ID" value="MCW7754349.1"/>
    <property type="molecule type" value="Genomic_DNA"/>
</dbReference>
<keyword evidence="1" id="KW-1133">Transmembrane helix</keyword>
<reference evidence="3 4" key="1">
    <citation type="submission" date="2022-11" db="EMBL/GenBank/DDBJ databases">
        <title>Desulfobotulus tamanensis H1 sp. nov. - anaerobic, alkaliphilic, sulphate reducing bacterium isolated from terrestrial mud volcano.</title>
        <authorList>
            <person name="Frolova A."/>
            <person name="Merkel A.Y."/>
            <person name="Slobodkin A.I."/>
        </authorList>
    </citation>
    <scope>NUCLEOTIDE SEQUENCE [LARGE SCALE GENOMIC DNA]</scope>
    <source>
        <strain evidence="3 4">H1</strain>
    </source>
</reference>
<dbReference type="RefSeq" id="WP_265425269.1">
    <property type="nucleotide sequence ID" value="NZ_JAPFPW010000011.1"/>
</dbReference>
<proteinExistence type="predicted"/>